<dbReference type="Gene3D" id="3.90.180.10">
    <property type="entry name" value="Medium-chain alcohol dehydrogenases, catalytic domain"/>
    <property type="match status" value="1"/>
</dbReference>
<accession>A0A2X3F5V2</accession>
<evidence type="ECO:0000313" key="1">
    <source>
        <dbReference type="EMBL" id="SQC42634.1"/>
    </source>
</evidence>
<gene>
    <name evidence="1" type="primary">yhdH_1</name>
    <name evidence="1" type="ORF">NCTC9128_08075</name>
</gene>
<dbReference type="Proteomes" id="UP000251088">
    <property type="component" value="Unassembled WGS sequence"/>
</dbReference>
<name>A0A2X3F5V2_KLEPN</name>
<dbReference type="EMBL" id="UAWN01000018">
    <property type="protein sequence ID" value="SQC42634.1"/>
    <property type="molecule type" value="Genomic_DNA"/>
</dbReference>
<sequence>MKALVLDQIDNRTVATVKDIDLPALAEGDVRVAIDWSSLNYKTLWRSPAKAKLSVSFRWCRALILPVR</sequence>
<evidence type="ECO:0000313" key="2">
    <source>
        <dbReference type="Proteomes" id="UP000251088"/>
    </source>
</evidence>
<dbReference type="AlphaFoldDB" id="A0A2X3F5V2"/>
<reference evidence="1 2" key="1">
    <citation type="submission" date="2018-06" db="EMBL/GenBank/DDBJ databases">
        <authorList>
            <consortium name="Pathogen Informatics"/>
            <person name="Doyle S."/>
        </authorList>
    </citation>
    <scope>NUCLEOTIDE SEQUENCE [LARGE SCALE GENOMIC DNA]</scope>
    <source>
        <strain evidence="1 2">NCTC9128</strain>
    </source>
</reference>
<protein>
    <submittedName>
        <fullName evidence="1">Quinone oxidoreductase</fullName>
        <ecNumber evidence="1">1.6.5.-</ecNumber>
    </submittedName>
</protein>
<dbReference type="InterPro" id="IPR011032">
    <property type="entry name" value="GroES-like_sf"/>
</dbReference>
<proteinExistence type="predicted"/>
<dbReference type="EC" id="1.6.5.-" evidence="1"/>
<dbReference type="SUPFAM" id="SSF50129">
    <property type="entry name" value="GroES-like"/>
    <property type="match status" value="1"/>
</dbReference>
<organism evidence="1 2">
    <name type="scientific">Klebsiella pneumoniae</name>
    <dbReference type="NCBI Taxonomy" id="573"/>
    <lineage>
        <taxon>Bacteria</taxon>
        <taxon>Pseudomonadati</taxon>
        <taxon>Pseudomonadota</taxon>
        <taxon>Gammaproteobacteria</taxon>
        <taxon>Enterobacterales</taxon>
        <taxon>Enterobacteriaceae</taxon>
        <taxon>Klebsiella/Raoultella group</taxon>
        <taxon>Klebsiella</taxon>
        <taxon>Klebsiella pneumoniae complex</taxon>
    </lineage>
</organism>
<keyword evidence="1" id="KW-0560">Oxidoreductase</keyword>
<dbReference type="GO" id="GO:0016491">
    <property type="term" value="F:oxidoreductase activity"/>
    <property type="evidence" value="ECO:0007669"/>
    <property type="project" value="UniProtKB-KW"/>
</dbReference>